<keyword evidence="2" id="KW-1185">Reference proteome</keyword>
<accession>A0ACB7YQG7</accession>
<evidence type="ECO:0000313" key="2">
    <source>
        <dbReference type="Proteomes" id="UP000828048"/>
    </source>
</evidence>
<dbReference type="Proteomes" id="UP000828048">
    <property type="component" value="Chromosome 11"/>
</dbReference>
<reference evidence="1 2" key="1">
    <citation type="journal article" date="2021" name="Hortic Res">
        <title>High-quality reference genome and annotation aids understanding of berry development for evergreen blueberry (Vaccinium darrowii).</title>
        <authorList>
            <person name="Yu J."/>
            <person name="Hulse-Kemp A.M."/>
            <person name="Babiker E."/>
            <person name="Staton M."/>
        </authorList>
    </citation>
    <scope>NUCLEOTIDE SEQUENCE [LARGE SCALE GENOMIC DNA]</scope>
    <source>
        <strain evidence="2">cv. NJ 8807/NJ 8810</strain>
        <tissue evidence="1">Young leaf</tissue>
    </source>
</reference>
<proteinExistence type="predicted"/>
<protein>
    <submittedName>
        <fullName evidence="1">Uncharacterized protein</fullName>
    </submittedName>
</protein>
<sequence>MAPRGRPRKRLTRMDAAVDAMIPLGFSEKLVSAKIKRLLKEYGGDDGWPFIEADAYKLLIDTILDDQEDADAGEERNEEEVPLLNGTLGDERPGDSSAVNVPGPSMLSLPPISSGAVGAAAQTIETGGGYLLIAGGDREGGDGSEDAMELDAVSKGGDGSGVDNRALQSPPSVILTPPAVDGLQRRRRKPCYGWISSGDEEEDDFIQLTPAPRLKPAKPPGQMENGVGVMGKRRKWKSMWDVGP</sequence>
<name>A0ACB7YQG7_9ERIC</name>
<dbReference type="EMBL" id="CM037161">
    <property type="protein sequence ID" value="KAH7855090.1"/>
    <property type="molecule type" value="Genomic_DNA"/>
</dbReference>
<comment type="caution">
    <text evidence="1">The sequence shown here is derived from an EMBL/GenBank/DDBJ whole genome shotgun (WGS) entry which is preliminary data.</text>
</comment>
<organism evidence="1 2">
    <name type="scientific">Vaccinium darrowii</name>
    <dbReference type="NCBI Taxonomy" id="229202"/>
    <lineage>
        <taxon>Eukaryota</taxon>
        <taxon>Viridiplantae</taxon>
        <taxon>Streptophyta</taxon>
        <taxon>Embryophyta</taxon>
        <taxon>Tracheophyta</taxon>
        <taxon>Spermatophyta</taxon>
        <taxon>Magnoliopsida</taxon>
        <taxon>eudicotyledons</taxon>
        <taxon>Gunneridae</taxon>
        <taxon>Pentapetalae</taxon>
        <taxon>asterids</taxon>
        <taxon>Ericales</taxon>
        <taxon>Ericaceae</taxon>
        <taxon>Vaccinioideae</taxon>
        <taxon>Vaccinieae</taxon>
        <taxon>Vaccinium</taxon>
    </lineage>
</organism>
<evidence type="ECO:0000313" key="1">
    <source>
        <dbReference type="EMBL" id="KAH7855090.1"/>
    </source>
</evidence>
<gene>
    <name evidence="1" type="ORF">Vadar_021145</name>
</gene>